<dbReference type="EMBL" id="JAUEDM010000004">
    <property type="protein sequence ID" value="KAK3319152.1"/>
    <property type="molecule type" value="Genomic_DNA"/>
</dbReference>
<protein>
    <submittedName>
        <fullName evidence="2">Uncharacterized protein</fullName>
    </submittedName>
</protein>
<evidence type="ECO:0000256" key="1">
    <source>
        <dbReference type="SAM" id="Coils"/>
    </source>
</evidence>
<sequence length="435" mass="49605">MVSNYSPSDIDKRLREFIKDYSVPQLSGVDSLSSILIYIPQMLDEREAKIRAQDSRIRERDNQIREKDGEVQRLTERKEKYKRESQDIQRQLDLAVQDRNRIGEDLRLSQETMTLMKEGHGRKVAEMERQMALMEEAHRHELETQRTILQDEINRFKNRIASYDTGNFRLITDENFQATLESLAQKISNLISYVPRPEPHSFDSSLDPTGYLVRNAQQGTRVWPKFIRSICWGIAVRGFFQYPLGFGVFGTQGEGFSILSHLYETIAIPSPSDPNIRVLPNDKKNNEGRGFFFERMLGGILNPVDPNKVEGFTSYFLANIDAVAEEMVQTLQKCSGYRLDERAPAQIASVARGLGILSLEMGSQPAHIILEGCSHGDWIRPGDMFKDEYETEGGSPVQVDLMTEPCMVRIGNGREDLTTRKVVSKGNIITLKTAY</sequence>
<keyword evidence="3" id="KW-1185">Reference proteome</keyword>
<keyword evidence="1" id="KW-0175">Coiled coil</keyword>
<organism evidence="2 3">
    <name type="scientific">Apodospora peruviana</name>
    <dbReference type="NCBI Taxonomy" id="516989"/>
    <lineage>
        <taxon>Eukaryota</taxon>
        <taxon>Fungi</taxon>
        <taxon>Dikarya</taxon>
        <taxon>Ascomycota</taxon>
        <taxon>Pezizomycotina</taxon>
        <taxon>Sordariomycetes</taxon>
        <taxon>Sordariomycetidae</taxon>
        <taxon>Sordariales</taxon>
        <taxon>Lasiosphaeriaceae</taxon>
        <taxon>Apodospora</taxon>
    </lineage>
</organism>
<name>A0AAE0I6R6_9PEZI</name>
<evidence type="ECO:0000313" key="3">
    <source>
        <dbReference type="Proteomes" id="UP001283341"/>
    </source>
</evidence>
<proteinExistence type="predicted"/>
<dbReference type="AlphaFoldDB" id="A0AAE0I6R6"/>
<evidence type="ECO:0000313" key="2">
    <source>
        <dbReference type="EMBL" id="KAK3319152.1"/>
    </source>
</evidence>
<comment type="caution">
    <text evidence="2">The sequence shown here is derived from an EMBL/GenBank/DDBJ whole genome shotgun (WGS) entry which is preliminary data.</text>
</comment>
<reference evidence="2" key="1">
    <citation type="journal article" date="2023" name="Mol. Phylogenet. Evol.">
        <title>Genome-scale phylogeny and comparative genomics of the fungal order Sordariales.</title>
        <authorList>
            <person name="Hensen N."/>
            <person name="Bonometti L."/>
            <person name="Westerberg I."/>
            <person name="Brannstrom I.O."/>
            <person name="Guillou S."/>
            <person name="Cros-Aarteil S."/>
            <person name="Calhoun S."/>
            <person name="Haridas S."/>
            <person name="Kuo A."/>
            <person name="Mondo S."/>
            <person name="Pangilinan J."/>
            <person name="Riley R."/>
            <person name="LaButti K."/>
            <person name="Andreopoulos B."/>
            <person name="Lipzen A."/>
            <person name="Chen C."/>
            <person name="Yan M."/>
            <person name="Daum C."/>
            <person name="Ng V."/>
            <person name="Clum A."/>
            <person name="Steindorff A."/>
            <person name="Ohm R.A."/>
            <person name="Martin F."/>
            <person name="Silar P."/>
            <person name="Natvig D.O."/>
            <person name="Lalanne C."/>
            <person name="Gautier V."/>
            <person name="Ament-Velasquez S.L."/>
            <person name="Kruys A."/>
            <person name="Hutchinson M.I."/>
            <person name="Powell A.J."/>
            <person name="Barry K."/>
            <person name="Miller A.N."/>
            <person name="Grigoriev I.V."/>
            <person name="Debuchy R."/>
            <person name="Gladieux P."/>
            <person name="Hiltunen Thoren M."/>
            <person name="Johannesson H."/>
        </authorList>
    </citation>
    <scope>NUCLEOTIDE SEQUENCE</scope>
    <source>
        <strain evidence="2">CBS 118394</strain>
    </source>
</reference>
<reference evidence="2" key="2">
    <citation type="submission" date="2023-06" db="EMBL/GenBank/DDBJ databases">
        <authorList>
            <consortium name="Lawrence Berkeley National Laboratory"/>
            <person name="Haridas S."/>
            <person name="Hensen N."/>
            <person name="Bonometti L."/>
            <person name="Westerberg I."/>
            <person name="Brannstrom I.O."/>
            <person name="Guillou S."/>
            <person name="Cros-Aarteil S."/>
            <person name="Calhoun S."/>
            <person name="Kuo A."/>
            <person name="Mondo S."/>
            <person name="Pangilinan J."/>
            <person name="Riley R."/>
            <person name="Labutti K."/>
            <person name="Andreopoulos B."/>
            <person name="Lipzen A."/>
            <person name="Chen C."/>
            <person name="Yanf M."/>
            <person name="Daum C."/>
            <person name="Ng V."/>
            <person name="Clum A."/>
            <person name="Steindorff A."/>
            <person name="Ohm R."/>
            <person name="Martin F."/>
            <person name="Silar P."/>
            <person name="Natvig D."/>
            <person name="Lalanne C."/>
            <person name="Gautier V."/>
            <person name="Ament-Velasquez S.L."/>
            <person name="Kruys A."/>
            <person name="Hutchinson M.I."/>
            <person name="Powell A.J."/>
            <person name="Barry K."/>
            <person name="Miller A.N."/>
            <person name="Grigoriev I.V."/>
            <person name="Debuchy R."/>
            <person name="Gladieux P."/>
            <person name="Thoren M.H."/>
            <person name="Johannesson H."/>
        </authorList>
    </citation>
    <scope>NUCLEOTIDE SEQUENCE</scope>
    <source>
        <strain evidence="2">CBS 118394</strain>
    </source>
</reference>
<accession>A0AAE0I6R6</accession>
<gene>
    <name evidence="2" type="ORF">B0H66DRAFT_475876</name>
</gene>
<dbReference type="Proteomes" id="UP001283341">
    <property type="component" value="Unassembled WGS sequence"/>
</dbReference>
<feature type="coiled-coil region" evidence="1">
    <location>
        <begin position="57"/>
        <end position="159"/>
    </location>
</feature>